<reference evidence="1" key="4">
    <citation type="submission" date="2025-08" db="UniProtKB">
        <authorList>
            <consortium name="Ensembl"/>
        </authorList>
    </citation>
    <scope>IDENTIFICATION</scope>
</reference>
<proteinExistence type="predicted"/>
<dbReference type="GeneTree" id="ENSGT00940000157305"/>
<evidence type="ECO:0000313" key="1">
    <source>
        <dbReference type="Ensembl" id="ENSCMIP00000024306.1"/>
    </source>
</evidence>
<organism evidence="1 2">
    <name type="scientific">Callorhinchus milii</name>
    <name type="common">Ghost shark</name>
    <dbReference type="NCBI Taxonomy" id="7868"/>
    <lineage>
        <taxon>Eukaryota</taxon>
        <taxon>Metazoa</taxon>
        <taxon>Chordata</taxon>
        <taxon>Craniata</taxon>
        <taxon>Vertebrata</taxon>
        <taxon>Chondrichthyes</taxon>
        <taxon>Holocephali</taxon>
        <taxon>Chimaeriformes</taxon>
        <taxon>Callorhinchidae</taxon>
        <taxon>Callorhinchus</taxon>
    </lineage>
</organism>
<reference evidence="2" key="2">
    <citation type="journal article" date="2007" name="PLoS Biol.">
        <title>Survey sequencing and comparative analysis of the elephant shark (Callorhinchus milii) genome.</title>
        <authorList>
            <person name="Venkatesh B."/>
            <person name="Kirkness E.F."/>
            <person name="Loh Y.H."/>
            <person name="Halpern A.L."/>
            <person name="Lee A.P."/>
            <person name="Johnson J."/>
            <person name="Dandona N."/>
            <person name="Viswanathan L.D."/>
            <person name="Tay A."/>
            <person name="Venter J.C."/>
            <person name="Strausberg R.L."/>
            <person name="Brenner S."/>
        </authorList>
    </citation>
    <scope>NUCLEOTIDE SEQUENCE [LARGE SCALE GENOMIC DNA]</scope>
</reference>
<sequence length="68" mass="7713">VVAAPMAGLSALHGVSTLNFQEKELAERLRRLYPAVTEQESPLPRSWSPKDKYSYIGLSQNNLRVHYK</sequence>
<dbReference type="InterPro" id="IPR043136">
    <property type="entry name" value="B30.2/SPRY_sf"/>
</dbReference>
<accession>A0A4W3IA24</accession>
<dbReference type="Proteomes" id="UP000314986">
    <property type="component" value="Unassembled WGS sequence"/>
</dbReference>
<protein>
    <submittedName>
        <fullName evidence="1">Uncharacterized protein</fullName>
    </submittedName>
</protein>
<evidence type="ECO:0000313" key="2">
    <source>
        <dbReference type="Proteomes" id="UP000314986"/>
    </source>
</evidence>
<dbReference type="AlphaFoldDB" id="A0A4W3IA24"/>
<dbReference type="Ensembl" id="ENSCMIT00000024713.1">
    <property type="protein sequence ID" value="ENSCMIP00000024306.1"/>
    <property type="gene ID" value="ENSCMIG00000010781.1"/>
</dbReference>
<reference evidence="2" key="3">
    <citation type="journal article" date="2014" name="Nature">
        <title>Elephant shark genome provides unique insights into gnathostome evolution.</title>
        <authorList>
            <consortium name="International Elephant Shark Genome Sequencing Consortium"/>
            <person name="Venkatesh B."/>
            <person name="Lee A.P."/>
            <person name="Ravi V."/>
            <person name="Maurya A.K."/>
            <person name="Lian M.M."/>
            <person name="Swann J.B."/>
            <person name="Ohta Y."/>
            <person name="Flajnik M.F."/>
            <person name="Sutoh Y."/>
            <person name="Kasahara M."/>
            <person name="Hoon S."/>
            <person name="Gangu V."/>
            <person name="Roy S.W."/>
            <person name="Irimia M."/>
            <person name="Korzh V."/>
            <person name="Kondrychyn I."/>
            <person name="Lim Z.W."/>
            <person name="Tay B.H."/>
            <person name="Tohari S."/>
            <person name="Kong K.W."/>
            <person name="Ho S."/>
            <person name="Lorente-Galdos B."/>
            <person name="Quilez J."/>
            <person name="Marques-Bonet T."/>
            <person name="Raney B.J."/>
            <person name="Ingham P.W."/>
            <person name="Tay A."/>
            <person name="Hillier L.W."/>
            <person name="Minx P."/>
            <person name="Boehm T."/>
            <person name="Wilson R.K."/>
            <person name="Brenner S."/>
            <person name="Warren W.C."/>
        </authorList>
    </citation>
    <scope>NUCLEOTIDE SEQUENCE [LARGE SCALE GENOMIC DNA]</scope>
</reference>
<reference evidence="2" key="1">
    <citation type="journal article" date="2006" name="Science">
        <title>Ancient noncoding elements conserved in the human genome.</title>
        <authorList>
            <person name="Venkatesh B."/>
            <person name="Kirkness E.F."/>
            <person name="Loh Y.H."/>
            <person name="Halpern A.L."/>
            <person name="Lee A.P."/>
            <person name="Johnson J."/>
            <person name="Dandona N."/>
            <person name="Viswanathan L.D."/>
            <person name="Tay A."/>
            <person name="Venter J.C."/>
            <person name="Strausberg R.L."/>
            <person name="Brenner S."/>
        </authorList>
    </citation>
    <scope>NUCLEOTIDE SEQUENCE [LARGE SCALE GENOMIC DNA]</scope>
</reference>
<name>A0A4W3IA24_CALMI</name>
<dbReference type="InParanoid" id="A0A4W3IA24"/>
<reference evidence="1" key="5">
    <citation type="submission" date="2025-09" db="UniProtKB">
        <authorList>
            <consortium name="Ensembl"/>
        </authorList>
    </citation>
    <scope>IDENTIFICATION</scope>
</reference>
<keyword evidence="2" id="KW-1185">Reference proteome</keyword>
<dbReference type="STRING" id="7868.ENSCMIP00000024306"/>
<dbReference type="Gene3D" id="2.60.120.920">
    <property type="match status" value="1"/>
</dbReference>